<proteinExistence type="predicted"/>
<protein>
    <submittedName>
        <fullName evidence="2">SAG-related sequence SRS35B</fullName>
    </submittedName>
</protein>
<comment type="caution">
    <text evidence="2">The sequence shown here is derived from an EMBL/GenBank/DDBJ whole genome shotgun (WGS) entry which is preliminary data.</text>
</comment>
<reference evidence="2 3" key="1">
    <citation type="submission" date="2014-03" db="EMBL/GenBank/DDBJ databases">
        <authorList>
            <person name="Sibley D."/>
            <person name="Venepally P."/>
            <person name="Karamycheva S."/>
            <person name="Hadjithomas M."/>
            <person name="Khan A."/>
            <person name="Brunk B."/>
            <person name="Roos D."/>
            <person name="Caler E."/>
            <person name="Lorenzi H."/>
        </authorList>
    </citation>
    <scope>NUCLEOTIDE SEQUENCE [LARGE SCALE GENOMIC DNA]</scope>
    <source>
        <strain evidence="3">p89</strain>
    </source>
</reference>
<gene>
    <name evidence="2" type="ORF">TGP89_280580</name>
</gene>
<dbReference type="VEuPathDB" id="ToxoDB:TGP89_280580"/>
<keyword evidence="1" id="KW-0732">Signal</keyword>
<organism evidence="2 3">
    <name type="scientific">Toxoplasma gondii p89</name>
    <dbReference type="NCBI Taxonomy" id="943119"/>
    <lineage>
        <taxon>Eukaryota</taxon>
        <taxon>Sar</taxon>
        <taxon>Alveolata</taxon>
        <taxon>Apicomplexa</taxon>
        <taxon>Conoidasida</taxon>
        <taxon>Coccidia</taxon>
        <taxon>Eucoccidiorida</taxon>
        <taxon>Eimeriorina</taxon>
        <taxon>Sarcocystidae</taxon>
        <taxon>Toxoplasma</taxon>
    </lineage>
</organism>
<sequence>MASGRRPLSAVSGFCRSIAVVLLLSVTERTYLSSGKSWSETISNAIKHDQTKTGVVEPGETVSIVNTSGRDLVYLPPDNKQVYNVASDVCQVTIPTLLSTLFATSDDIEWVVTGNTRTLIIPSDVVPPNVTVQFCFQVMDTEKNKRLTAVIKVAGAKGLSTKVCLFLGLPLLVVMTAFVS</sequence>
<evidence type="ECO:0000313" key="2">
    <source>
        <dbReference type="EMBL" id="KFG28512.1"/>
    </source>
</evidence>
<accession>A0A086J8P4</accession>
<dbReference type="OrthoDB" id="329677at2759"/>
<feature type="chain" id="PRO_5001807945" evidence="1">
    <location>
        <begin position="30"/>
        <end position="180"/>
    </location>
</feature>
<dbReference type="Proteomes" id="UP000028828">
    <property type="component" value="Unassembled WGS sequence"/>
</dbReference>
<dbReference type="EMBL" id="AEYI02002361">
    <property type="protein sequence ID" value="KFG28512.1"/>
    <property type="molecule type" value="Genomic_DNA"/>
</dbReference>
<evidence type="ECO:0000313" key="3">
    <source>
        <dbReference type="Proteomes" id="UP000028828"/>
    </source>
</evidence>
<name>A0A086J8P4_TOXGO</name>
<evidence type="ECO:0000256" key="1">
    <source>
        <dbReference type="SAM" id="SignalP"/>
    </source>
</evidence>
<dbReference type="AlphaFoldDB" id="A0A086J8P4"/>
<feature type="signal peptide" evidence="1">
    <location>
        <begin position="1"/>
        <end position="29"/>
    </location>
</feature>